<name>A0ABY9V6A0_9ACTN</name>
<dbReference type="InterPro" id="IPR045778">
    <property type="entry name" value="DUF6204"/>
</dbReference>
<evidence type="ECO:0000313" key="2">
    <source>
        <dbReference type="Proteomes" id="UP001305606"/>
    </source>
</evidence>
<proteinExistence type="predicted"/>
<evidence type="ECO:0000313" key="1">
    <source>
        <dbReference type="EMBL" id="WNE99540.1"/>
    </source>
</evidence>
<organism evidence="1 2">
    <name type="scientific">Streptomyces luomodiensis</name>
    <dbReference type="NCBI Taxonomy" id="3026192"/>
    <lineage>
        <taxon>Bacteria</taxon>
        <taxon>Bacillati</taxon>
        <taxon>Actinomycetota</taxon>
        <taxon>Actinomycetes</taxon>
        <taxon>Kitasatosporales</taxon>
        <taxon>Streptomycetaceae</taxon>
        <taxon>Streptomyces</taxon>
    </lineage>
</organism>
<dbReference type="Proteomes" id="UP001305606">
    <property type="component" value="Chromosome"/>
</dbReference>
<reference evidence="1 2" key="1">
    <citation type="submission" date="2023-02" db="EMBL/GenBank/DDBJ databases">
        <title>Streptomyces sp. SCA4-21 with antifungal activity against Fusarium oxysporum f. sp. cubense, Streptomyces sp. SCA2-17 with antifungal activity against Fusarium oxysporum f. sp. cubense.</title>
        <authorList>
            <person name="Qi D."/>
        </authorList>
    </citation>
    <scope>NUCLEOTIDE SEQUENCE [LARGE SCALE GENOMIC DNA]</scope>
    <source>
        <strain evidence="1 2">SCA4-21</strain>
    </source>
</reference>
<sequence>MFRVTIRGTFEELAEDDREALRTAVDAFPVAFTEAGTFTCDRSLSAFTFRCQVPAGPDDGEPEATERAIAALTAHGYPHRILRIGVTDLREIKIRRKSRTSGASRASRQG</sequence>
<accession>A0ABY9V6A0</accession>
<gene>
    <name evidence="1" type="ORF">PS467_31510</name>
</gene>
<dbReference type="EMBL" id="CP117522">
    <property type="protein sequence ID" value="WNE99540.1"/>
    <property type="molecule type" value="Genomic_DNA"/>
</dbReference>
<dbReference type="Pfam" id="PF19707">
    <property type="entry name" value="DUF6204"/>
    <property type="match status" value="1"/>
</dbReference>
<dbReference type="RefSeq" id="WP_311038049.1">
    <property type="nucleotide sequence ID" value="NZ_CP117522.1"/>
</dbReference>
<keyword evidence="2" id="KW-1185">Reference proteome</keyword>
<protein>
    <submittedName>
        <fullName evidence="1">DUF6204 family protein</fullName>
    </submittedName>
</protein>